<feature type="region of interest" description="Disordered" evidence="4">
    <location>
        <begin position="1"/>
        <end position="84"/>
    </location>
</feature>
<dbReference type="GO" id="GO:0008061">
    <property type="term" value="F:chitin binding"/>
    <property type="evidence" value="ECO:0007669"/>
    <property type="project" value="UniProtKB-KW"/>
</dbReference>
<dbReference type="GO" id="GO:0006032">
    <property type="term" value="P:chitin catabolic process"/>
    <property type="evidence" value="ECO:0007669"/>
    <property type="project" value="InterPro"/>
</dbReference>
<dbReference type="InterPro" id="IPR006580">
    <property type="entry name" value="Znf_TTF"/>
</dbReference>
<dbReference type="Gene3D" id="3.30.20.10">
    <property type="entry name" value="Endochitinase, domain 2"/>
    <property type="match status" value="1"/>
</dbReference>
<reference evidence="6 7" key="1">
    <citation type="journal article" date="2022" name="G3 (Bethesda)">
        <title>Whole-genome sequence and methylome profiling of the almond [Prunus dulcis (Mill.) D.A. Webb] cultivar 'Nonpareil'.</title>
        <authorList>
            <person name="D'Amico-Willman K.M."/>
            <person name="Ouma W.Z."/>
            <person name="Meulia T."/>
            <person name="Sideli G.M."/>
            <person name="Gradziel T.M."/>
            <person name="Fresnedo-Ramirez J."/>
        </authorList>
    </citation>
    <scope>NUCLEOTIDE SEQUENCE [LARGE SCALE GENOMIC DNA]</scope>
    <source>
        <strain evidence="6">Clone GOH B32 T37-40</strain>
    </source>
</reference>
<dbReference type="GO" id="GO:0006952">
    <property type="term" value="P:defense response"/>
    <property type="evidence" value="ECO:0007669"/>
    <property type="project" value="UniProtKB-KW"/>
</dbReference>
<dbReference type="InterPro" id="IPR023346">
    <property type="entry name" value="Lysozyme-like_dom_sf"/>
</dbReference>
<dbReference type="PANTHER" id="PTHR11697:SF230">
    <property type="entry name" value="ZINC FINGER, MYM DOMAIN CONTAINING 1"/>
    <property type="match status" value="1"/>
</dbReference>
<protein>
    <recommendedName>
        <fullName evidence="5">Glycoside hydrolase family 19 catalytic domain-containing protein</fullName>
    </recommendedName>
</protein>
<dbReference type="InterPro" id="IPR000726">
    <property type="entry name" value="Glyco_hydro_19_cat"/>
</dbReference>
<gene>
    <name evidence="6" type="ORF">L3X38_004217</name>
</gene>
<evidence type="ECO:0000259" key="5">
    <source>
        <dbReference type="PROSITE" id="PS00774"/>
    </source>
</evidence>
<dbReference type="GO" id="GO:0004568">
    <property type="term" value="F:chitinase activity"/>
    <property type="evidence" value="ECO:0007669"/>
    <property type="project" value="InterPro"/>
</dbReference>
<dbReference type="SUPFAM" id="SSF53955">
    <property type="entry name" value="Lysozyme-like"/>
    <property type="match status" value="1"/>
</dbReference>
<dbReference type="Proteomes" id="UP001054821">
    <property type="component" value="Chromosome 1"/>
</dbReference>
<name>A0AAD4ZNM1_PRUDU</name>
<keyword evidence="2" id="KW-0611">Plant defense</keyword>
<keyword evidence="1" id="KW-0147">Chitin-binding</keyword>
<dbReference type="InterPro" id="IPR055298">
    <property type="entry name" value="AtLOH3-like"/>
</dbReference>
<dbReference type="InterPro" id="IPR012337">
    <property type="entry name" value="RNaseH-like_sf"/>
</dbReference>
<dbReference type="Pfam" id="PF00182">
    <property type="entry name" value="Glyco_hydro_19"/>
    <property type="match status" value="2"/>
</dbReference>
<dbReference type="FunFam" id="3.30.20.10:FF:000001">
    <property type="entry name" value="Endochitinase (Chitinase)"/>
    <property type="match status" value="1"/>
</dbReference>
<dbReference type="PROSITE" id="PS00774">
    <property type="entry name" value="CHITINASE_19_2"/>
    <property type="match status" value="1"/>
</dbReference>
<evidence type="ECO:0000313" key="6">
    <source>
        <dbReference type="EMBL" id="KAI5351326.1"/>
    </source>
</evidence>
<evidence type="ECO:0000256" key="1">
    <source>
        <dbReference type="ARBA" id="ARBA00022669"/>
    </source>
</evidence>
<comment type="caution">
    <text evidence="6">The sequence shown here is derived from an EMBL/GenBank/DDBJ whole genome shotgun (WGS) entry which is preliminary data.</text>
</comment>
<dbReference type="GO" id="GO:0016998">
    <property type="term" value="P:cell wall macromolecule catabolic process"/>
    <property type="evidence" value="ECO:0007669"/>
    <property type="project" value="InterPro"/>
</dbReference>
<organism evidence="6 7">
    <name type="scientific">Prunus dulcis</name>
    <name type="common">Almond</name>
    <name type="synonym">Amygdalus dulcis</name>
    <dbReference type="NCBI Taxonomy" id="3755"/>
    <lineage>
        <taxon>Eukaryota</taxon>
        <taxon>Viridiplantae</taxon>
        <taxon>Streptophyta</taxon>
        <taxon>Embryophyta</taxon>
        <taxon>Tracheophyta</taxon>
        <taxon>Spermatophyta</taxon>
        <taxon>Magnoliopsida</taxon>
        <taxon>eudicotyledons</taxon>
        <taxon>Gunneridae</taxon>
        <taxon>Pentapetalae</taxon>
        <taxon>rosids</taxon>
        <taxon>fabids</taxon>
        <taxon>Rosales</taxon>
        <taxon>Rosaceae</taxon>
        <taxon>Amygdaloideae</taxon>
        <taxon>Amygdaleae</taxon>
        <taxon>Prunus</taxon>
    </lineage>
</organism>
<dbReference type="Pfam" id="PF14291">
    <property type="entry name" value="DUF4371"/>
    <property type="match status" value="1"/>
</dbReference>
<evidence type="ECO:0000256" key="4">
    <source>
        <dbReference type="SAM" id="MobiDB-lite"/>
    </source>
</evidence>
<feature type="domain" description="Glycoside hydrolase family 19 catalytic" evidence="5">
    <location>
        <begin position="809"/>
        <end position="819"/>
    </location>
</feature>
<sequence>MERYFQRKSINPPSNNPSSSNPPTNNPASSNPPSNNPSSSNPPTNNPASSNPPSNNLSSSNQPSNNPPTSHPPLNYSGSPKRSQVTELDEILANLPADPGLRPPMNYYNPNVREQIRRAYLQRGPCQPKSQNDMPQTLMGESNRRFLVKWFDSFVWLEYSKEKDAAFCFHCYLFKCDFDKQGKAGSDVFTEKGFKNWRKGPENFRDHVGQVGSLHNKATQHCTDLMNQKQHVETIVIKQTDQARINYRILLTAALDCTRYLLRQGLPFRGHDESETSSNKGNYVELLQFLANHDEKVRAVVFENAPKNLKYIAPTIQKDLINSCAAETIDLIISDMDDAFFSILVDESRDVSIREQMAVVLRYVNKKGQVIERFVGVQYVSDTTSSKLKEAIEQLISSTNLSMSRLRGQGYDGASNMRALVAVAKGNENIATFFTTASSVVNIIGASCKRRDALREQQQKDIMETLKIDDLETGRGLNQETTLKRPCDTRWNSHYDTLLSINIMFHPVVKVLEWIVDDVNQDNLGEANRLLKEIQTFDFVFHLYLMRFILGITNDLSKALQKKDQDIVNAMMLVQRCKQKLQSVRDDDFDDLLREVSIFCGKNDIDVPNMDDLFVPQGRSRRKAQKITNRQYYRVDLFLTIIDKQLVELNNRFTESITEFSSLNGITDLAEKLVNTGRSRIYNYVYLLLTLALVLPVATASVERAFSAMNIVKTPLHFKYCTSAEKFLDPPLYITHVTHETGHFCYIEEINKDTYCDPNYPNYPCNPNKQYYGRGPLQLTWNYNYGAAGNSIGFDGLNSPESVASDPVLAFKTALWFWITNVRPVISQGFGATIRAINGAVECDGKQPALVQARINYYTDYCTQLSVDPGTNLSC</sequence>
<dbReference type="SMART" id="SM00597">
    <property type="entry name" value="ZnF_TTF"/>
    <property type="match status" value="1"/>
</dbReference>
<dbReference type="AlphaFoldDB" id="A0AAD4ZNM1"/>
<feature type="compositionally biased region" description="Low complexity" evidence="4">
    <location>
        <begin position="9"/>
        <end position="64"/>
    </location>
</feature>
<dbReference type="Gene3D" id="1.10.530.10">
    <property type="match status" value="1"/>
</dbReference>
<keyword evidence="7" id="KW-1185">Reference proteome</keyword>
<evidence type="ECO:0000256" key="2">
    <source>
        <dbReference type="ARBA" id="ARBA00022821"/>
    </source>
</evidence>
<dbReference type="EMBL" id="JAJFAZ020000001">
    <property type="protein sequence ID" value="KAI5351326.1"/>
    <property type="molecule type" value="Genomic_DNA"/>
</dbReference>
<dbReference type="CDD" id="cd00325">
    <property type="entry name" value="chitinase_GH19"/>
    <property type="match status" value="1"/>
</dbReference>
<evidence type="ECO:0000313" key="7">
    <source>
        <dbReference type="Proteomes" id="UP001054821"/>
    </source>
</evidence>
<keyword evidence="3" id="KW-1015">Disulfide bond</keyword>
<dbReference type="SUPFAM" id="SSF53098">
    <property type="entry name" value="Ribonuclease H-like"/>
    <property type="match status" value="1"/>
</dbReference>
<dbReference type="PANTHER" id="PTHR11697">
    <property type="entry name" value="GENERAL TRANSCRIPTION FACTOR 2-RELATED ZINC FINGER PROTEIN"/>
    <property type="match status" value="1"/>
</dbReference>
<evidence type="ECO:0000256" key="3">
    <source>
        <dbReference type="ARBA" id="ARBA00023157"/>
    </source>
</evidence>
<accession>A0AAD4ZNM1</accession>
<dbReference type="InterPro" id="IPR025398">
    <property type="entry name" value="DUF4371"/>
</dbReference>
<proteinExistence type="predicted"/>